<evidence type="ECO:0000256" key="6">
    <source>
        <dbReference type="SAM" id="Phobius"/>
    </source>
</evidence>
<accession>A0ABT7S517</accession>
<evidence type="ECO:0000259" key="7">
    <source>
        <dbReference type="PROSITE" id="PS50111"/>
    </source>
</evidence>
<keyword evidence="2 6" id="KW-1133">Transmembrane helix</keyword>
<dbReference type="PRINTS" id="PR00260">
    <property type="entry name" value="CHEMTRNSDUCR"/>
</dbReference>
<dbReference type="InterPro" id="IPR004089">
    <property type="entry name" value="MCPsignal_dom"/>
</dbReference>
<evidence type="ECO:0000313" key="9">
    <source>
        <dbReference type="EMBL" id="MDM7830713.1"/>
    </source>
</evidence>
<comment type="caution">
    <text evidence="9">The sequence shown here is derived from an EMBL/GenBank/DDBJ whole genome shotgun (WGS) entry which is preliminary data.</text>
</comment>
<evidence type="ECO:0000256" key="3">
    <source>
        <dbReference type="ARBA" id="ARBA00023224"/>
    </source>
</evidence>
<protein>
    <submittedName>
        <fullName evidence="9">Methyl-accepting chemotaxis protein</fullName>
    </submittedName>
</protein>
<evidence type="ECO:0000313" key="10">
    <source>
        <dbReference type="Proteomes" id="UP001321453"/>
    </source>
</evidence>
<dbReference type="RefSeq" id="WP_289445873.1">
    <property type="nucleotide sequence ID" value="NZ_JAUCGR010000001.1"/>
</dbReference>
<dbReference type="Gene3D" id="1.10.287.950">
    <property type="entry name" value="Methyl-accepting chemotaxis protein"/>
    <property type="match status" value="1"/>
</dbReference>
<organism evidence="9 10">
    <name type="scientific">Cellulomonas edaphi</name>
    <dbReference type="NCBI Taxonomy" id="3053468"/>
    <lineage>
        <taxon>Bacteria</taxon>
        <taxon>Bacillati</taxon>
        <taxon>Actinomycetota</taxon>
        <taxon>Actinomycetes</taxon>
        <taxon>Micrococcales</taxon>
        <taxon>Cellulomonadaceae</taxon>
        <taxon>Cellulomonas</taxon>
    </lineage>
</organism>
<gene>
    <name evidence="9" type="ORF">QRT05_05165</name>
</gene>
<evidence type="ECO:0000256" key="5">
    <source>
        <dbReference type="PROSITE-ProRule" id="PRU00284"/>
    </source>
</evidence>
<dbReference type="Pfam" id="PF00015">
    <property type="entry name" value="MCPsignal"/>
    <property type="match status" value="1"/>
</dbReference>
<evidence type="ECO:0000256" key="2">
    <source>
        <dbReference type="ARBA" id="ARBA00022989"/>
    </source>
</evidence>
<reference evidence="9 10" key="1">
    <citation type="submission" date="2023-06" db="EMBL/GenBank/DDBJ databases">
        <title>Cellulomonas sp. MW9 Whole genome sequence.</title>
        <authorList>
            <person name="Park S."/>
        </authorList>
    </citation>
    <scope>NUCLEOTIDE SEQUENCE [LARGE SCALE GENOMIC DNA]</scope>
    <source>
        <strain evidence="9 10">MW9</strain>
    </source>
</reference>
<dbReference type="SUPFAM" id="SSF58104">
    <property type="entry name" value="Methyl-accepting chemotaxis protein (MCP) signaling domain"/>
    <property type="match status" value="1"/>
</dbReference>
<dbReference type="InterPro" id="IPR003660">
    <property type="entry name" value="HAMP_dom"/>
</dbReference>
<dbReference type="Pfam" id="PF00672">
    <property type="entry name" value="HAMP"/>
    <property type="match status" value="1"/>
</dbReference>
<feature type="domain" description="HAMP" evidence="8">
    <location>
        <begin position="223"/>
        <end position="275"/>
    </location>
</feature>
<keyword evidence="6" id="KW-0472">Membrane</keyword>
<feature type="domain" description="Methyl-accepting transducer" evidence="7">
    <location>
        <begin position="280"/>
        <end position="516"/>
    </location>
</feature>
<comment type="similarity">
    <text evidence="4">Belongs to the methyl-accepting chemotaxis (MCP) protein family.</text>
</comment>
<keyword evidence="1 6" id="KW-0812">Transmembrane</keyword>
<dbReference type="InterPro" id="IPR004090">
    <property type="entry name" value="Chemotax_Me-accpt_rcpt"/>
</dbReference>
<dbReference type="Proteomes" id="UP001321453">
    <property type="component" value="Unassembled WGS sequence"/>
</dbReference>
<keyword evidence="3 5" id="KW-0807">Transducer</keyword>
<dbReference type="SMART" id="SM00304">
    <property type="entry name" value="HAMP"/>
    <property type="match status" value="1"/>
</dbReference>
<dbReference type="EMBL" id="JAUCGR010000001">
    <property type="protein sequence ID" value="MDM7830713.1"/>
    <property type="molecule type" value="Genomic_DNA"/>
</dbReference>
<dbReference type="PANTHER" id="PTHR32089:SF112">
    <property type="entry name" value="LYSOZYME-LIKE PROTEIN-RELATED"/>
    <property type="match status" value="1"/>
</dbReference>
<dbReference type="PROSITE" id="PS50111">
    <property type="entry name" value="CHEMOTAXIS_TRANSDUC_2"/>
    <property type="match status" value="1"/>
</dbReference>
<dbReference type="PROSITE" id="PS50885">
    <property type="entry name" value="HAMP"/>
    <property type="match status" value="1"/>
</dbReference>
<keyword evidence="10" id="KW-1185">Reference proteome</keyword>
<evidence type="ECO:0000256" key="1">
    <source>
        <dbReference type="ARBA" id="ARBA00022692"/>
    </source>
</evidence>
<evidence type="ECO:0000256" key="4">
    <source>
        <dbReference type="ARBA" id="ARBA00029447"/>
    </source>
</evidence>
<name>A0ABT7S517_9CELL</name>
<sequence>MNRLVRRLRIGTRLTALTALTLVCLLAVGGAGLWAAHRSLGLVDDFESLQKAVDVVEQQRFLDNDLSGWQGWVFMEVLRSGPQKAAAADAENTAGMLEALDSLEKSVDEMDTSALTATELAQFDRIGTMVQDFSGYTHQMVDLLRKGDDASVAQAWEILEGSASDTWEAMLGQTEELGASLQARASAAEADMRTGAKAAQWIIAVTALVGTALVGLLALVVARSVTRPLARCVDALRRLAAGDLTVHVGDHSGDEVGQLSTALDETTLALAATLREVQESALSLTGASRGLAATSAQLRSGADATADHAASSAATAAQVATDVGTVAAANDEMSQASREIAASAHAAADVVARAVRIAQGTTESVSGLARSSAQITEIVQLIGQIAAQTKLLALNAQIEAARAGEAGRGFAVVAEEVKGLAEQSERAAADIGASIAAVQADADATGAGIAEVSTVISEANDHQATIAAAVEQQTATLAEIGRSLSGAVAGTGAIATSVGAVAATAEETRAGTRVTADAAGDLSATASRLEASVAAFSM</sequence>
<dbReference type="SMART" id="SM00283">
    <property type="entry name" value="MA"/>
    <property type="match status" value="1"/>
</dbReference>
<evidence type="ECO:0000259" key="8">
    <source>
        <dbReference type="PROSITE" id="PS50885"/>
    </source>
</evidence>
<dbReference type="CDD" id="cd06225">
    <property type="entry name" value="HAMP"/>
    <property type="match status" value="1"/>
</dbReference>
<proteinExistence type="inferred from homology"/>
<feature type="transmembrane region" description="Helical" evidence="6">
    <location>
        <begin position="201"/>
        <end position="221"/>
    </location>
</feature>
<dbReference type="PANTHER" id="PTHR32089">
    <property type="entry name" value="METHYL-ACCEPTING CHEMOTAXIS PROTEIN MCPB"/>
    <property type="match status" value="1"/>
</dbReference>